<keyword evidence="2" id="KW-1185">Reference proteome</keyword>
<comment type="caution">
    <text evidence="1">The sequence shown here is derived from an EMBL/GenBank/DDBJ whole genome shotgun (WGS) entry which is preliminary data.</text>
</comment>
<dbReference type="EMBL" id="JAZDWU010000010">
    <property type="protein sequence ID" value="KAK9987938.1"/>
    <property type="molecule type" value="Genomic_DNA"/>
</dbReference>
<sequence length="109" mass="12675">MNQPLQQYPFNFFLDRHVEDIPDFQGEHPTPFENIDSEIEGARGWGGINHEIIDSELDNLFLGFSAAIIDSAIRNLHGYWNLFGNNTTLPYDPYLQRAPPHGWCFPHYR</sequence>
<protein>
    <submittedName>
        <fullName evidence="1">Uncharacterized protein</fullName>
    </submittedName>
</protein>
<accession>A0AAW2BQJ9</accession>
<reference evidence="1 2" key="1">
    <citation type="submission" date="2024-01" db="EMBL/GenBank/DDBJ databases">
        <title>A telomere-to-telomere, gap-free genome of sweet tea (Lithocarpus litseifolius).</title>
        <authorList>
            <person name="Zhou J."/>
        </authorList>
    </citation>
    <scope>NUCLEOTIDE SEQUENCE [LARGE SCALE GENOMIC DNA]</scope>
    <source>
        <strain evidence="1">Zhou-2022a</strain>
        <tissue evidence="1">Leaf</tissue>
    </source>
</reference>
<evidence type="ECO:0000313" key="2">
    <source>
        <dbReference type="Proteomes" id="UP001459277"/>
    </source>
</evidence>
<dbReference type="Proteomes" id="UP001459277">
    <property type="component" value="Unassembled WGS sequence"/>
</dbReference>
<dbReference type="AlphaFoldDB" id="A0AAW2BQJ9"/>
<evidence type="ECO:0000313" key="1">
    <source>
        <dbReference type="EMBL" id="KAK9987938.1"/>
    </source>
</evidence>
<organism evidence="1 2">
    <name type="scientific">Lithocarpus litseifolius</name>
    <dbReference type="NCBI Taxonomy" id="425828"/>
    <lineage>
        <taxon>Eukaryota</taxon>
        <taxon>Viridiplantae</taxon>
        <taxon>Streptophyta</taxon>
        <taxon>Embryophyta</taxon>
        <taxon>Tracheophyta</taxon>
        <taxon>Spermatophyta</taxon>
        <taxon>Magnoliopsida</taxon>
        <taxon>eudicotyledons</taxon>
        <taxon>Gunneridae</taxon>
        <taxon>Pentapetalae</taxon>
        <taxon>rosids</taxon>
        <taxon>fabids</taxon>
        <taxon>Fagales</taxon>
        <taxon>Fagaceae</taxon>
        <taxon>Lithocarpus</taxon>
    </lineage>
</organism>
<proteinExistence type="predicted"/>
<name>A0AAW2BQJ9_9ROSI</name>
<gene>
    <name evidence="1" type="ORF">SO802_028177</name>
</gene>